<name>A0A835QGH5_VANPL</name>
<proteinExistence type="predicted"/>
<protein>
    <submittedName>
        <fullName evidence="1">Uncharacterized protein</fullName>
    </submittedName>
</protein>
<evidence type="ECO:0000313" key="1">
    <source>
        <dbReference type="EMBL" id="KAG0472835.1"/>
    </source>
</evidence>
<dbReference type="EMBL" id="JADCNM010000007">
    <property type="protein sequence ID" value="KAG0474547.1"/>
    <property type="molecule type" value="Genomic_DNA"/>
</dbReference>
<evidence type="ECO:0000313" key="5">
    <source>
        <dbReference type="Proteomes" id="UP000639772"/>
    </source>
</evidence>
<gene>
    <name evidence="2" type="ORF">HPP92_014209</name>
    <name evidence="3" type="ORF">HPP92_014233</name>
    <name evidence="1" type="ORF">HPP92_014692</name>
</gene>
<dbReference type="EMBL" id="JADCNL010000007">
    <property type="protein sequence ID" value="KAG0472835.1"/>
    <property type="molecule type" value="Genomic_DNA"/>
</dbReference>
<keyword evidence="4" id="KW-1185">Reference proteome</keyword>
<dbReference type="Proteomes" id="UP000639772">
    <property type="component" value="Chromosome 7"/>
</dbReference>
<dbReference type="AlphaFoldDB" id="A0A835QGH5"/>
<sequence>MIDKPNFFNRRGKISGSLLTCRRAVDGGKVVGGLAVAWPESGNATAEDSWLTYLEFVGQV</sequence>
<evidence type="ECO:0000313" key="2">
    <source>
        <dbReference type="EMBL" id="KAG0474523.1"/>
    </source>
</evidence>
<reference evidence="4 5" key="1">
    <citation type="journal article" date="2020" name="Nat. Food">
        <title>A phased Vanilla planifolia genome enables genetic improvement of flavour and production.</title>
        <authorList>
            <person name="Hasing T."/>
            <person name="Tang H."/>
            <person name="Brym M."/>
            <person name="Khazi F."/>
            <person name="Huang T."/>
            <person name="Chambers A.H."/>
        </authorList>
    </citation>
    <scope>NUCLEOTIDE SEQUENCE [LARGE SCALE GENOMIC DNA]</scope>
    <source>
        <tissue evidence="1">Leaf</tissue>
    </source>
</reference>
<dbReference type="EMBL" id="JADCNM010000007">
    <property type="protein sequence ID" value="KAG0474523.1"/>
    <property type="molecule type" value="Genomic_DNA"/>
</dbReference>
<accession>A0A835QGH5</accession>
<organism evidence="1 4">
    <name type="scientific">Vanilla planifolia</name>
    <name type="common">Vanilla</name>
    <dbReference type="NCBI Taxonomy" id="51239"/>
    <lineage>
        <taxon>Eukaryota</taxon>
        <taxon>Viridiplantae</taxon>
        <taxon>Streptophyta</taxon>
        <taxon>Embryophyta</taxon>
        <taxon>Tracheophyta</taxon>
        <taxon>Spermatophyta</taxon>
        <taxon>Magnoliopsida</taxon>
        <taxon>Liliopsida</taxon>
        <taxon>Asparagales</taxon>
        <taxon>Orchidaceae</taxon>
        <taxon>Vanilloideae</taxon>
        <taxon>Vanilleae</taxon>
        <taxon>Vanilla</taxon>
    </lineage>
</organism>
<dbReference type="Proteomes" id="UP000636800">
    <property type="component" value="Chromosome 7"/>
</dbReference>
<evidence type="ECO:0000313" key="3">
    <source>
        <dbReference type="EMBL" id="KAG0474547.1"/>
    </source>
</evidence>
<comment type="caution">
    <text evidence="1">The sequence shown here is derived from an EMBL/GenBank/DDBJ whole genome shotgun (WGS) entry which is preliminary data.</text>
</comment>
<evidence type="ECO:0000313" key="4">
    <source>
        <dbReference type="Proteomes" id="UP000636800"/>
    </source>
</evidence>